<reference evidence="1 2" key="1">
    <citation type="submission" date="2024-01" db="EMBL/GenBank/DDBJ databases">
        <title>The genomes of 5 underutilized Papilionoideae crops provide insights into root nodulation and disease resistanc.</title>
        <authorList>
            <person name="Jiang F."/>
        </authorList>
    </citation>
    <scope>NUCLEOTIDE SEQUENCE [LARGE SCALE GENOMIC DNA]</scope>
    <source>
        <strain evidence="1">LVBAO_FW01</strain>
        <tissue evidence="1">Leaves</tissue>
    </source>
</reference>
<evidence type="ECO:0000313" key="1">
    <source>
        <dbReference type="EMBL" id="KAK7314379.1"/>
    </source>
</evidence>
<proteinExistence type="predicted"/>
<comment type="caution">
    <text evidence="1">The sequence shown here is derived from an EMBL/GenBank/DDBJ whole genome shotgun (WGS) entry which is preliminary data.</text>
</comment>
<sequence>MEQAQIWAHVEESRKVGKRHVVIFFFAQPPFLLRVLYGTKSLAQQETLTLLLPSNKRSLVSLRDPSKPKDLLELHLLNLKPLHIVSSSQSHQSFINRPQ</sequence>
<protein>
    <submittedName>
        <fullName evidence="1">Uncharacterized protein</fullName>
    </submittedName>
</protein>
<dbReference type="AlphaFoldDB" id="A0AAN9KEM5"/>
<name>A0AAN9KEM5_CANGL</name>
<dbReference type="EMBL" id="JAYMYQ010000008">
    <property type="protein sequence ID" value="KAK7314379.1"/>
    <property type="molecule type" value="Genomic_DNA"/>
</dbReference>
<gene>
    <name evidence="1" type="ORF">VNO77_32900</name>
</gene>
<evidence type="ECO:0000313" key="2">
    <source>
        <dbReference type="Proteomes" id="UP001367508"/>
    </source>
</evidence>
<keyword evidence="2" id="KW-1185">Reference proteome</keyword>
<dbReference type="Proteomes" id="UP001367508">
    <property type="component" value="Unassembled WGS sequence"/>
</dbReference>
<accession>A0AAN9KEM5</accession>
<organism evidence="1 2">
    <name type="scientific">Canavalia gladiata</name>
    <name type="common">Sword bean</name>
    <name type="synonym">Dolichos gladiatus</name>
    <dbReference type="NCBI Taxonomy" id="3824"/>
    <lineage>
        <taxon>Eukaryota</taxon>
        <taxon>Viridiplantae</taxon>
        <taxon>Streptophyta</taxon>
        <taxon>Embryophyta</taxon>
        <taxon>Tracheophyta</taxon>
        <taxon>Spermatophyta</taxon>
        <taxon>Magnoliopsida</taxon>
        <taxon>eudicotyledons</taxon>
        <taxon>Gunneridae</taxon>
        <taxon>Pentapetalae</taxon>
        <taxon>rosids</taxon>
        <taxon>fabids</taxon>
        <taxon>Fabales</taxon>
        <taxon>Fabaceae</taxon>
        <taxon>Papilionoideae</taxon>
        <taxon>50 kb inversion clade</taxon>
        <taxon>NPAAA clade</taxon>
        <taxon>indigoferoid/millettioid clade</taxon>
        <taxon>Phaseoleae</taxon>
        <taxon>Canavalia</taxon>
    </lineage>
</organism>